<dbReference type="AlphaFoldDB" id="A0A5B8XTF8"/>
<dbReference type="SUPFAM" id="SSF52038">
    <property type="entry name" value="Barstar-related"/>
    <property type="match status" value="1"/>
</dbReference>
<dbReference type="InterPro" id="IPR035905">
    <property type="entry name" value="Barstar-like_sf"/>
</dbReference>
<keyword evidence="4" id="KW-1185">Reference proteome</keyword>
<proteinExistence type="inferred from homology"/>
<dbReference type="InterPro" id="IPR000468">
    <property type="entry name" value="Barstar"/>
</dbReference>
<reference evidence="3 4" key="1">
    <citation type="submission" date="2019-08" db="EMBL/GenBank/DDBJ databases">
        <authorList>
            <person name="Liang Q."/>
        </authorList>
    </citation>
    <scope>NUCLEOTIDE SEQUENCE [LARGE SCALE GENOMIC DNA]</scope>
    <source>
        <strain evidence="3 4">V1718</strain>
    </source>
</reference>
<feature type="domain" description="Barstar (barnase inhibitor)" evidence="2">
    <location>
        <begin position="67"/>
        <end position="147"/>
    </location>
</feature>
<organism evidence="3 4">
    <name type="scientific">Microvenator marinus</name>
    <dbReference type="NCBI Taxonomy" id="2600177"/>
    <lineage>
        <taxon>Bacteria</taxon>
        <taxon>Deltaproteobacteria</taxon>
        <taxon>Bradymonadales</taxon>
        <taxon>Microvenatoraceae</taxon>
        <taxon>Microvenator</taxon>
    </lineage>
</organism>
<gene>
    <name evidence="3" type="ORF">FRD01_16675</name>
</gene>
<protein>
    <submittedName>
        <fullName evidence="3">Barstar family protein</fullName>
    </submittedName>
</protein>
<dbReference type="Gene3D" id="3.30.370.10">
    <property type="entry name" value="Barstar-like"/>
    <property type="match status" value="1"/>
</dbReference>
<dbReference type="OrthoDB" id="2989921at2"/>
<evidence type="ECO:0000313" key="3">
    <source>
        <dbReference type="EMBL" id="QED28844.1"/>
    </source>
</evidence>
<dbReference type="EMBL" id="CP042467">
    <property type="protein sequence ID" value="QED28844.1"/>
    <property type="molecule type" value="Genomic_DNA"/>
</dbReference>
<accession>A0A5B8XTF8</accession>
<evidence type="ECO:0000256" key="1">
    <source>
        <dbReference type="ARBA" id="ARBA00006845"/>
    </source>
</evidence>
<name>A0A5B8XTF8_9DELT</name>
<dbReference type="Proteomes" id="UP000321595">
    <property type="component" value="Chromosome"/>
</dbReference>
<dbReference type="KEGG" id="bbae:FRD01_16675"/>
<evidence type="ECO:0000313" key="4">
    <source>
        <dbReference type="Proteomes" id="UP000321595"/>
    </source>
</evidence>
<sequence length="219" mass="25049">MHRRLRARLGLQDDEYVCDACPRGRKKAEVGGLEAPWIHILYDVRSLHQLEDFVGTQFPKVALKPLIDGRETTSLARFYEEVFKAAPLVNQFGANPDALIDLIRTFGWGGYAGKQHVLSWFQPEAFLTREPLAFEMVLDIIVGVSKELLVGEELDPTFDPNDERDWVSTRLDVVFACNREVDAIAISELAQNLSDTWRDEFKSLEIPIEMMRSPRLRSE</sequence>
<dbReference type="Pfam" id="PF01337">
    <property type="entry name" value="Barstar"/>
    <property type="match status" value="1"/>
</dbReference>
<comment type="similarity">
    <text evidence="1">Belongs to the barstar family.</text>
</comment>
<evidence type="ECO:0000259" key="2">
    <source>
        <dbReference type="Pfam" id="PF01337"/>
    </source>
</evidence>